<protein>
    <submittedName>
        <fullName evidence="9">SusD family protein</fullName>
    </submittedName>
</protein>
<comment type="similarity">
    <text evidence="2">Belongs to the SusD family.</text>
</comment>
<feature type="domain" description="SusD-like N-terminal" evidence="8">
    <location>
        <begin position="26"/>
        <end position="230"/>
    </location>
</feature>
<dbReference type="InterPro" id="IPR033985">
    <property type="entry name" value="SusD-like_N"/>
</dbReference>
<organism evidence="9 10">
    <name type="scientific">Thermoflexibacter ruber</name>
    <dbReference type="NCBI Taxonomy" id="1003"/>
    <lineage>
        <taxon>Bacteria</taxon>
        <taxon>Pseudomonadati</taxon>
        <taxon>Bacteroidota</taxon>
        <taxon>Cytophagia</taxon>
        <taxon>Cytophagales</taxon>
        <taxon>Thermoflexibacteraceae</taxon>
        <taxon>Thermoflexibacter</taxon>
    </lineage>
</organism>
<keyword evidence="3 6" id="KW-0732">Signal</keyword>
<dbReference type="SUPFAM" id="SSF48452">
    <property type="entry name" value="TPR-like"/>
    <property type="match status" value="1"/>
</dbReference>
<keyword evidence="5" id="KW-0998">Cell outer membrane</keyword>
<dbReference type="CDD" id="cd08977">
    <property type="entry name" value="SusD"/>
    <property type="match status" value="1"/>
</dbReference>
<feature type="domain" description="RagB/SusD" evidence="7">
    <location>
        <begin position="340"/>
        <end position="449"/>
    </location>
</feature>
<sequence>MIKNIKTSIFFIAIALLSFACGERLNVEPTQSISETTALDNDQAVKVTLTGAYDGLSNGNLYAGAILYAGDFLGDDREFVFGGTFTNMDELYRKALTTTNVTVSGVWLNAYRTINIVNNVLASLDKVNQADRSRVEGEALFIRGSLYFELVKLYAKTWDDGNNSSNPGVPLVLSPTRVITEADFKSRNSVAEVYTQIINDLTKAESLMPLTNGIFANRFAAAAMLSRVYLMQGRYAEARDAANRVIASGRFAMARNFADVFNESAGDYAREHIFRIAITDQDGVNNMNTFYASSAFQGRGDVRIQAKHLALYEQGDIRANFFYRTGVNTFTSKYRDLYGDVSVLRVTEMYLTRAECNFRLNSQVGATPQADINLVRQRAGLPPLNNLTLAAILRERKLELAFEGQQVWDLKRTRTAVNATFNWNSERLVFPIPQREIDTNKSLVQNPGY</sequence>
<dbReference type="OrthoDB" id="630434at2"/>
<dbReference type="RefSeq" id="WP_091544364.1">
    <property type="nucleotide sequence ID" value="NZ_FONY01000014.1"/>
</dbReference>
<evidence type="ECO:0000259" key="8">
    <source>
        <dbReference type="Pfam" id="PF14322"/>
    </source>
</evidence>
<dbReference type="Gene3D" id="1.25.40.390">
    <property type="match status" value="1"/>
</dbReference>
<keyword evidence="10" id="KW-1185">Reference proteome</keyword>
<dbReference type="EMBL" id="FONY01000014">
    <property type="protein sequence ID" value="SFF06173.1"/>
    <property type="molecule type" value="Genomic_DNA"/>
</dbReference>
<dbReference type="AlphaFoldDB" id="A0A1I2FMD8"/>
<dbReference type="STRING" id="1003.SAMN04488541_101466"/>
<proteinExistence type="inferred from homology"/>
<feature type="chain" id="PRO_5011623919" evidence="6">
    <location>
        <begin position="21"/>
        <end position="449"/>
    </location>
</feature>
<evidence type="ECO:0000256" key="6">
    <source>
        <dbReference type="SAM" id="SignalP"/>
    </source>
</evidence>
<dbReference type="PROSITE" id="PS51257">
    <property type="entry name" value="PROKAR_LIPOPROTEIN"/>
    <property type="match status" value="1"/>
</dbReference>
<comment type="subcellular location">
    <subcellularLocation>
        <location evidence="1">Cell outer membrane</location>
    </subcellularLocation>
</comment>
<keyword evidence="4" id="KW-0472">Membrane</keyword>
<reference evidence="10" key="1">
    <citation type="submission" date="2016-10" db="EMBL/GenBank/DDBJ databases">
        <authorList>
            <person name="Varghese N."/>
            <person name="Submissions S."/>
        </authorList>
    </citation>
    <scope>NUCLEOTIDE SEQUENCE [LARGE SCALE GENOMIC DNA]</scope>
    <source>
        <strain>GEY</strain>
        <strain evidence="10">DSM 9560</strain>
    </source>
</reference>
<feature type="signal peptide" evidence="6">
    <location>
        <begin position="1"/>
        <end position="20"/>
    </location>
</feature>
<name>A0A1I2FMD8_9BACT</name>
<evidence type="ECO:0000256" key="4">
    <source>
        <dbReference type="ARBA" id="ARBA00023136"/>
    </source>
</evidence>
<evidence type="ECO:0000313" key="10">
    <source>
        <dbReference type="Proteomes" id="UP000199513"/>
    </source>
</evidence>
<evidence type="ECO:0000256" key="1">
    <source>
        <dbReference type="ARBA" id="ARBA00004442"/>
    </source>
</evidence>
<evidence type="ECO:0000256" key="5">
    <source>
        <dbReference type="ARBA" id="ARBA00023237"/>
    </source>
</evidence>
<dbReference type="InterPro" id="IPR012944">
    <property type="entry name" value="SusD_RagB_dom"/>
</dbReference>
<evidence type="ECO:0000256" key="2">
    <source>
        <dbReference type="ARBA" id="ARBA00006275"/>
    </source>
</evidence>
<dbReference type="InterPro" id="IPR011990">
    <property type="entry name" value="TPR-like_helical_dom_sf"/>
</dbReference>
<gene>
    <name evidence="9" type="ORF">SAMN04488541_101466</name>
</gene>
<dbReference type="Pfam" id="PF14322">
    <property type="entry name" value="SusD-like_3"/>
    <property type="match status" value="1"/>
</dbReference>
<evidence type="ECO:0000259" key="7">
    <source>
        <dbReference type="Pfam" id="PF07980"/>
    </source>
</evidence>
<dbReference type="GO" id="GO:0009279">
    <property type="term" value="C:cell outer membrane"/>
    <property type="evidence" value="ECO:0007669"/>
    <property type="project" value="UniProtKB-SubCell"/>
</dbReference>
<evidence type="ECO:0000256" key="3">
    <source>
        <dbReference type="ARBA" id="ARBA00022729"/>
    </source>
</evidence>
<dbReference type="Proteomes" id="UP000199513">
    <property type="component" value="Unassembled WGS sequence"/>
</dbReference>
<evidence type="ECO:0000313" key="9">
    <source>
        <dbReference type="EMBL" id="SFF06173.1"/>
    </source>
</evidence>
<accession>A0A1I2FMD8</accession>
<dbReference type="Pfam" id="PF07980">
    <property type="entry name" value="SusD_RagB"/>
    <property type="match status" value="1"/>
</dbReference>